<sequence>MIRSASDKRQAPERPPPLVRIDRLGKSFHEAGQETCVLEAVDCSIAAGQFICLLGKSGSGKSTLLNLISGIDRPTEGRVYIREQGSVVELTALSEHKRTLFRRRNIGIVFQFFNLIPTLTVLENVALPVELAGQDRKGHRRAEALLHRVGLGDRFDSFPDRLSGGEQQRVAIARALIHDPVLLLADEPTGNLDEGTGDIVLKLLLELSRDAGKTLIMATHDEDIASLADAVYFLERGQLVSRHTAAPNAERITDAEQTLRRGAHTVSPQR</sequence>
<dbReference type="Gene3D" id="3.40.50.300">
    <property type="entry name" value="P-loop containing nucleotide triphosphate hydrolases"/>
    <property type="match status" value="1"/>
</dbReference>
<comment type="caution">
    <text evidence="6">The sequence shown here is derived from an EMBL/GenBank/DDBJ whole genome shotgun (WGS) entry which is preliminary data.</text>
</comment>
<dbReference type="AlphaFoldDB" id="A0A6B0YXT6"/>
<dbReference type="SMART" id="SM00382">
    <property type="entry name" value="AAA"/>
    <property type="match status" value="1"/>
</dbReference>
<dbReference type="Pfam" id="PF00005">
    <property type="entry name" value="ABC_tran"/>
    <property type="match status" value="1"/>
</dbReference>
<keyword evidence="1" id="KW-0813">Transport</keyword>
<dbReference type="GO" id="GO:0022857">
    <property type="term" value="F:transmembrane transporter activity"/>
    <property type="evidence" value="ECO:0007669"/>
    <property type="project" value="TreeGrafter"/>
</dbReference>
<organism evidence="6">
    <name type="scientific">Caldilineaceae bacterium SB0664_bin_27</name>
    <dbReference type="NCBI Taxonomy" id="2605260"/>
    <lineage>
        <taxon>Bacteria</taxon>
        <taxon>Bacillati</taxon>
        <taxon>Chloroflexota</taxon>
        <taxon>Caldilineae</taxon>
        <taxon>Caldilineales</taxon>
        <taxon>Caldilineaceae</taxon>
    </lineage>
</organism>
<dbReference type="PANTHER" id="PTHR24220:SF685">
    <property type="entry name" value="ABC TRANSPORTER RELATED"/>
    <property type="match status" value="1"/>
</dbReference>
<dbReference type="PROSITE" id="PS50893">
    <property type="entry name" value="ABC_TRANSPORTER_2"/>
    <property type="match status" value="1"/>
</dbReference>
<dbReference type="GO" id="GO:0005524">
    <property type="term" value="F:ATP binding"/>
    <property type="evidence" value="ECO:0007669"/>
    <property type="project" value="UniProtKB-KW"/>
</dbReference>
<evidence type="ECO:0000256" key="4">
    <source>
        <dbReference type="SAM" id="MobiDB-lite"/>
    </source>
</evidence>
<gene>
    <name evidence="6" type="ORF">F4Y42_18550</name>
</gene>
<reference evidence="6" key="1">
    <citation type="submission" date="2019-09" db="EMBL/GenBank/DDBJ databases">
        <title>Characterisation of the sponge microbiome using genome-centric metagenomics.</title>
        <authorList>
            <person name="Engelberts J.P."/>
            <person name="Robbins S.J."/>
            <person name="De Goeij J.M."/>
            <person name="Aranda M."/>
            <person name="Bell S.C."/>
            <person name="Webster N.S."/>
        </authorList>
    </citation>
    <scope>NUCLEOTIDE SEQUENCE</scope>
    <source>
        <strain evidence="6">SB0664_bin_27</strain>
    </source>
</reference>
<dbReference type="PROSITE" id="PS00211">
    <property type="entry name" value="ABC_TRANSPORTER_1"/>
    <property type="match status" value="1"/>
</dbReference>
<dbReference type="GO" id="GO:0098796">
    <property type="term" value="C:membrane protein complex"/>
    <property type="evidence" value="ECO:0007669"/>
    <property type="project" value="UniProtKB-ARBA"/>
</dbReference>
<feature type="region of interest" description="Disordered" evidence="4">
    <location>
        <begin position="248"/>
        <end position="270"/>
    </location>
</feature>
<dbReference type="InterPro" id="IPR017871">
    <property type="entry name" value="ABC_transporter-like_CS"/>
</dbReference>
<dbReference type="InterPro" id="IPR017911">
    <property type="entry name" value="MacB-like_ATP-bd"/>
</dbReference>
<evidence type="ECO:0000256" key="3">
    <source>
        <dbReference type="ARBA" id="ARBA00022840"/>
    </source>
</evidence>
<dbReference type="EMBL" id="VXRG01000152">
    <property type="protein sequence ID" value="MXY95447.1"/>
    <property type="molecule type" value="Genomic_DNA"/>
</dbReference>
<protein>
    <submittedName>
        <fullName evidence="6">ABC transporter ATP-binding protein</fullName>
    </submittedName>
</protein>
<dbReference type="PANTHER" id="PTHR24220">
    <property type="entry name" value="IMPORT ATP-BINDING PROTEIN"/>
    <property type="match status" value="1"/>
</dbReference>
<dbReference type="FunFam" id="3.40.50.300:FF:000032">
    <property type="entry name" value="Export ABC transporter ATP-binding protein"/>
    <property type="match status" value="1"/>
</dbReference>
<evidence type="ECO:0000256" key="2">
    <source>
        <dbReference type="ARBA" id="ARBA00022741"/>
    </source>
</evidence>
<dbReference type="InterPro" id="IPR003439">
    <property type="entry name" value="ABC_transporter-like_ATP-bd"/>
</dbReference>
<dbReference type="CDD" id="cd03255">
    <property type="entry name" value="ABC_MJ0796_LolCDE_FtsE"/>
    <property type="match status" value="1"/>
</dbReference>
<evidence type="ECO:0000256" key="1">
    <source>
        <dbReference type="ARBA" id="ARBA00022448"/>
    </source>
</evidence>
<dbReference type="GO" id="GO:0016887">
    <property type="term" value="F:ATP hydrolysis activity"/>
    <property type="evidence" value="ECO:0007669"/>
    <property type="project" value="InterPro"/>
</dbReference>
<keyword evidence="3 6" id="KW-0067">ATP-binding</keyword>
<evidence type="ECO:0000259" key="5">
    <source>
        <dbReference type="PROSITE" id="PS50893"/>
    </source>
</evidence>
<accession>A0A6B0YXT6</accession>
<dbReference type="InterPro" id="IPR027417">
    <property type="entry name" value="P-loop_NTPase"/>
</dbReference>
<keyword evidence="2" id="KW-0547">Nucleotide-binding</keyword>
<dbReference type="InterPro" id="IPR015854">
    <property type="entry name" value="ABC_transpr_LolD-like"/>
</dbReference>
<evidence type="ECO:0000313" key="6">
    <source>
        <dbReference type="EMBL" id="MXY95447.1"/>
    </source>
</evidence>
<dbReference type="InterPro" id="IPR003593">
    <property type="entry name" value="AAA+_ATPase"/>
</dbReference>
<dbReference type="GO" id="GO:0005886">
    <property type="term" value="C:plasma membrane"/>
    <property type="evidence" value="ECO:0007669"/>
    <property type="project" value="TreeGrafter"/>
</dbReference>
<name>A0A6B0YXT6_9CHLR</name>
<proteinExistence type="predicted"/>
<feature type="domain" description="ABC transporter" evidence="5">
    <location>
        <begin position="19"/>
        <end position="261"/>
    </location>
</feature>
<dbReference type="SUPFAM" id="SSF52540">
    <property type="entry name" value="P-loop containing nucleoside triphosphate hydrolases"/>
    <property type="match status" value="1"/>
</dbReference>